<feature type="signal peptide" evidence="2">
    <location>
        <begin position="1"/>
        <end position="34"/>
    </location>
</feature>
<evidence type="ECO:0000256" key="2">
    <source>
        <dbReference type="SAM" id="SignalP"/>
    </source>
</evidence>
<dbReference type="Proteomes" id="UP001359886">
    <property type="component" value="Unassembled WGS sequence"/>
</dbReference>
<proteinExistence type="predicted"/>
<organism evidence="3 4">
    <name type="scientific">Elongatibacter sediminis</name>
    <dbReference type="NCBI Taxonomy" id="3119006"/>
    <lineage>
        <taxon>Bacteria</taxon>
        <taxon>Pseudomonadati</taxon>
        <taxon>Pseudomonadota</taxon>
        <taxon>Gammaproteobacteria</taxon>
        <taxon>Chromatiales</taxon>
        <taxon>Wenzhouxiangellaceae</taxon>
        <taxon>Elongatibacter</taxon>
    </lineage>
</organism>
<keyword evidence="4" id="KW-1185">Reference proteome</keyword>
<evidence type="ECO:0000313" key="3">
    <source>
        <dbReference type="EMBL" id="MEJ8569806.1"/>
    </source>
</evidence>
<gene>
    <name evidence="3" type="ORF">V3330_19420</name>
</gene>
<evidence type="ECO:0000256" key="1">
    <source>
        <dbReference type="SAM" id="MobiDB-lite"/>
    </source>
</evidence>
<feature type="compositionally biased region" description="Gly residues" evidence="1">
    <location>
        <begin position="348"/>
        <end position="372"/>
    </location>
</feature>
<accession>A0AAW9RJ49</accession>
<sequence length="424" mass="44721">MNGKYTRKGRSINRTCSLLAALALGPFSALPAVADNAVFVTGYSISSDDPPEFPVTDDQLAMFGHAADIGLSMAMHKLGIDPGTDEYNDIVDAVDEFLNNVRPQDRQVERGSFSAVYQSCVMIFSSPPQVMSIRMPPGSAQAYMEGYDFASMEGFSVELNRDLSATRQAVGQGWSGGLQMTPTGATDTMLGYEAREYTFSSDGGLGNLGQAATSPEQAAGPGGLASMVSVSTNGRAWVSDEVEGLDIIQSFYENFASQIAASQGENSFYGGLMKNMVGQLQHGLPLHTYQRTESKVMGRTMQGGESESWVTSVSTYDRDQDECGTSILPGEDEGYEITYMGANGMPGSAGTGSGAGGNTGAGSPGAPGGNSQGGQLPQACDCSCEAFKRLQEQGEDAANAENQGQAMCMMQCMQQFMACAMQGR</sequence>
<protein>
    <submittedName>
        <fullName evidence="3">Uncharacterized protein</fullName>
    </submittedName>
</protein>
<dbReference type="RefSeq" id="WP_354697133.1">
    <property type="nucleotide sequence ID" value="NZ_JAZHOG010000021.1"/>
</dbReference>
<feature type="region of interest" description="Disordered" evidence="1">
    <location>
        <begin position="348"/>
        <end position="374"/>
    </location>
</feature>
<evidence type="ECO:0000313" key="4">
    <source>
        <dbReference type="Proteomes" id="UP001359886"/>
    </source>
</evidence>
<keyword evidence="2" id="KW-0732">Signal</keyword>
<comment type="caution">
    <text evidence="3">The sequence shown here is derived from an EMBL/GenBank/DDBJ whole genome shotgun (WGS) entry which is preliminary data.</text>
</comment>
<name>A0AAW9RJ49_9GAMM</name>
<dbReference type="EMBL" id="JAZHOG010000021">
    <property type="protein sequence ID" value="MEJ8569806.1"/>
    <property type="molecule type" value="Genomic_DNA"/>
</dbReference>
<feature type="chain" id="PRO_5043645470" evidence="2">
    <location>
        <begin position="35"/>
        <end position="424"/>
    </location>
</feature>
<dbReference type="AlphaFoldDB" id="A0AAW9RJ49"/>
<reference evidence="3 4" key="1">
    <citation type="submission" date="2024-02" db="EMBL/GenBank/DDBJ databases">
        <title>A novel Wenzhouxiangellaceae bacterium, isolated from coastal sediments.</title>
        <authorList>
            <person name="Du Z.-J."/>
            <person name="Ye Y.-Q."/>
            <person name="Zhang X.-Y."/>
        </authorList>
    </citation>
    <scope>NUCLEOTIDE SEQUENCE [LARGE SCALE GENOMIC DNA]</scope>
    <source>
        <strain evidence="3 4">CH-27</strain>
    </source>
</reference>